<feature type="compositionally biased region" description="Low complexity" evidence="10">
    <location>
        <begin position="124"/>
        <end position="141"/>
    </location>
</feature>
<evidence type="ECO:0000259" key="14">
    <source>
        <dbReference type="Pfam" id="PF16900"/>
    </source>
</evidence>
<protein>
    <recommendedName>
        <fullName evidence="9">Replication protein A subunit</fullName>
    </recommendedName>
</protein>
<dbReference type="InterPro" id="IPR004591">
    <property type="entry name" value="Rfa1"/>
</dbReference>
<accession>A0A316Z652</accession>
<evidence type="ECO:0000256" key="2">
    <source>
        <dbReference type="ARBA" id="ARBA00005690"/>
    </source>
</evidence>
<dbReference type="InterPro" id="IPR047192">
    <property type="entry name" value="Euk_RPA1_DBD_C"/>
</dbReference>
<evidence type="ECO:0000256" key="6">
    <source>
        <dbReference type="ARBA" id="ARBA00022833"/>
    </source>
</evidence>
<evidence type="ECO:0000313" key="16">
    <source>
        <dbReference type="Proteomes" id="UP000245946"/>
    </source>
</evidence>
<dbReference type="Pfam" id="PF04057">
    <property type="entry name" value="Rep-A_N"/>
    <property type="match status" value="1"/>
</dbReference>
<feature type="domain" description="OB" evidence="11">
    <location>
        <begin position="197"/>
        <end position="280"/>
    </location>
</feature>
<dbReference type="RefSeq" id="XP_025597378.1">
    <property type="nucleotide sequence ID" value="XM_025740613.1"/>
</dbReference>
<dbReference type="GO" id="GO:0006260">
    <property type="term" value="P:DNA replication"/>
    <property type="evidence" value="ECO:0007669"/>
    <property type="project" value="UniProtKB-KW"/>
</dbReference>
<dbReference type="PANTHER" id="PTHR47165:SF4">
    <property type="entry name" value="OS03G0429900 PROTEIN"/>
    <property type="match status" value="1"/>
</dbReference>
<evidence type="ECO:0000256" key="9">
    <source>
        <dbReference type="RuleBase" id="RU364130"/>
    </source>
</evidence>
<dbReference type="FunFam" id="2.40.50.140:FF:000090">
    <property type="entry name" value="Replication protein A subunit"/>
    <property type="match status" value="1"/>
</dbReference>
<feature type="domain" description="Replication factor A C-terminal" evidence="13">
    <location>
        <begin position="479"/>
        <end position="623"/>
    </location>
</feature>
<feature type="domain" description="Replication protein A OB" evidence="14">
    <location>
        <begin position="305"/>
        <end position="414"/>
    </location>
</feature>
<feature type="domain" description="Replication factor-A protein 1 N-terminal" evidence="12">
    <location>
        <begin position="6"/>
        <end position="107"/>
    </location>
</feature>
<proteinExistence type="inferred from homology"/>
<dbReference type="PANTHER" id="PTHR47165">
    <property type="entry name" value="OS03G0429900 PROTEIN"/>
    <property type="match status" value="1"/>
</dbReference>
<gene>
    <name evidence="15" type="ORF">FA09DRAFT_309621</name>
</gene>
<evidence type="ECO:0000256" key="1">
    <source>
        <dbReference type="ARBA" id="ARBA00004123"/>
    </source>
</evidence>
<dbReference type="Gene3D" id="2.40.50.140">
    <property type="entry name" value="Nucleic acid-binding proteins"/>
    <property type="match status" value="4"/>
</dbReference>
<dbReference type="OrthoDB" id="1751331at2759"/>
<reference evidence="15 16" key="1">
    <citation type="journal article" date="2018" name="Mol. Biol. Evol.">
        <title>Broad Genomic Sampling Reveals a Smut Pathogenic Ancestry of the Fungal Clade Ustilaginomycotina.</title>
        <authorList>
            <person name="Kijpornyongpan T."/>
            <person name="Mondo S.J."/>
            <person name="Barry K."/>
            <person name="Sandor L."/>
            <person name="Lee J."/>
            <person name="Lipzen A."/>
            <person name="Pangilinan J."/>
            <person name="LaButti K."/>
            <person name="Hainaut M."/>
            <person name="Henrissat B."/>
            <person name="Grigoriev I.V."/>
            <person name="Spatafora J.W."/>
            <person name="Aime M.C."/>
        </authorList>
    </citation>
    <scope>NUCLEOTIDE SEQUENCE [LARGE SCALE GENOMIC DNA]</scope>
    <source>
        <strain evidence="15 16">MCA 4186</strain>
    </source>
</reference>
<dbReference type="InterPro" id="IPR007199">
    <property type="entry name" value="Rep_factor-A_N"/>
</dbReference>
<evidence type="ECO:0000259" key="11">
    <source>
        <dbReference type="Pfam" id="PF01336"/>
    </source>
</evidence>
<dbReference type="CDD" id="cd04476">
    <property type="entry name" value="RPA1_DBD_C"/>
    <property type="match status" value="1"/>
</dbReference>
<dbReference type="CDD" id="cd04477">
    <property type="entry name" value="RPA1N"/>
    <property type="match status" value="1"/>
</dbReference>
<dbReference type="CDD" id="cd04475">
    <property type="entry name" value="RPA1_DBD_B"/>
    <property type="match status" value="1"/>
</dbReference>
<evidence type="ECO:0000259" key="13">
    <source>
        <dbReference type="Pfam" id="PF08646"/>
    </source>
</evidence>
<organism evidence="15 16">
    <name type="scientific">Tilletiopsis washingtonensis</name>
    <dbReference type="NCBI Taxonomy" id="58919"/>
    <lineage>
        <taxon>Eukaryota</taxon>
        <taxon>Fungi</taxon>
        <taxon>Dikarya</taxon>
        <taxon>Basidiomycota</taxon>
        <taxon>Ustilaginomycotina</taxon>
        <taxon>Exobasidiomycetes</taxon>
        <taxon>Entylomatales</taxon>
        <taxon>Entylomatales incertae sedis</taxon>
        <taxon>Tilletiopsis</taxon>
    </lineage>
</organism>
<name>A0A316Z652_9BASI</name>
<evidence type="ECO:0000256" key="7">
    <source>
        <dbReference type="ARBA" id="ARBA00023125"/>
    </source>
</evidence>
<evidence type="ECO:0000313" key="15">
    <source>
        <dbReference type="EMBL" id="PWN97099.1"/>
    </source>
</evidence>
<dbReference type="InterPro" id="IPR012340">
    <property type="entry name" value="NA-bd_OB-fold"/>
</dbReference>
<keyword evidence="3 9" id="KW-0235">DNA replication</keyword>
<dbReference type="FunFam" id="2.40.50.140:FF:000117">
    <property type="entry name" value="Replication protein A subunit"/>
    <property type="match status" value="1"/>
</dbReference>
<dbReference type="AlphaFoldDB" id="A0A316Z652"/>
<dbReference type="GO" id="GO:0000781">
    <property type="term" value="C:chromosome, telomeric region"/>
    <property type="evidence" value="ECO:0007669"/>
    <property type="project" value="UniProtKB-ARBA"/>
</dbReference>
<keyword evidence="16" id="KW-1185">Reference proteome</keyword>
<dbReference type="FunFam" id="2.40.50.140:FF:000064">
    <property type="entry name" value="Replication protein A subunit"/>
    <property type="match status" value="1"/>
</dbReference>
<dbReference type="FunFam" id="2.40.50.140:FF:000041">
    <property type="entry name" value="Replication protein A subunit"/>
    <property type="match status" value="1"/>
</dbReference>
<sequence length="632" mass="68371">MSLSDLTPGAISAMLETQDPAQAIQDPVCQVLSVKKIAATNATAPDRWRIILSDGKYFAQAMLATQLKHLVENNELDRNCLVRVTQYAANNVQTRRILILLALDVVSPPTAGRLGDPSSWDQRGANGSAPAPAAAAAGGSAQVKREGGAAPANGTHRPNAPAAARPAAGGTSKAGPRGAGGMPIYPIEGLSPYQNKWTIKARVTSRSEIKHWSNQRGEGKLFSVNLLDESGEIKATGFQDAVDKYYNVLQENKVFYISKAKVNIAKKQFSSLKNEYEITFERDTEIEECTDASDVPEVKYEFVPLDQLESVEANQVCDVVAVVESVGDLGEIISKASQKPVAKRELTLVDQSGRSVRMTLWGKTAETWGTPAGLNGGVGVGDGQNPVVVCKGVKVGDFGGRSLSMFSSSTMLIDPDLPEAHGMRGWYDEDGKKGGFKPFTNAGGGGGGGGDAGANANERRTIGAVKDEGLGTNPEKQDYFNIRATVVYIKQENLFYTACPSDNCNKKVTLEGDNSWRCEKCDRTYPEPQRRYILAANVQDFSGQMWLSGFNDIGEQLIGHTADELNAIKDENESEFHSILHKAANKMYVFNCRAKQDTFNDTTRIRYTITKAGGVDYSKFGQELIASIKSLM</sequence>
<dbReference type="GO" id="GO:0008270">
    <property type="term" value="F:zinc ion binding"/>
    <property type="evidence" value="ECO:0007669"/>
    <property type="project" value="UniProtKB-KW"/>
</dbReference>
<evidence type="ECO:0000256" key="4">
    <source>
        <dbReference type="ARBA" id="ARBA00022723"/>
    </source>
</evidence>
<keyword evidence="5 9" id="KW-0863">Zinc-finger</keyword>
<dbReference type="InterPro" id="IPR004365">
    <property type="entry name" value="NA-bd_OB_tRNA"/>
</dbReference>
<keyword evidence="4 9" id="KW-0479">Metal-binding</keyword>
<dbReference type="GO" id="GO:0006310">
    <property type="term" value="P:DNA recombination"/>
    <property type="evidence" value="ECO:0007669"/>
    <property type="project" value="InterPro"/>
</dbReference>
<evidence type="ECO:0000256" key="10">
    <source>
        <dbReference type="SAM" id="MobiDB-lite"/>
    </source>
</evidence>
<dbReference type="Pfam" id="PF08646">
    <property type="entry name" value="Rep_fac-A_C"/>
    <property type="match status" value="1"/>
</dbReference>
<keyword evidence="6 9" id="KW-0862">Zinc</keyword>
<evidence type="ECO:0000256" key="3">
    <source>
        <dbReference type="ARBA" id="ARBA00022705"/>
    </source>
</evidence>
<dbReference type="Pfam" id="PF16900">
    <property type="entry name" value="REPA_OB_2"/>
    <property type="match status" value="1"/>
</dbReference>
<dbReference type="GO" id="GO:0006281">
    <property type="term" value="P:DNA repair"/>
    <property type="evidence" value="ECO:0007669"/>
    <property type="project" value="InterPro"/>
</dbReference>
<dbReference type="GO" id="GO:0005662">
    <property type="term" value="C:DNA replication factor A complex"/>
    <property type="evidence" value="ECO:0007669"/>
    <property type="project" value="UniProtKB-ARBA"/>
</dbReference>
<dbReference type="InterPro" id="IPR013955">
    <property type="entry name" value="Rep_factor-A_C"/>
</dbReference>
<keyword evidence="7 9" id="KW-0238">DNA-binding</keyword>
<feature type="compositionally biased region" description="Low complexity" evidence="10">
    <location>
        <begin position="157"/>
        <end position="168"/>
    </location>
</feature>
<dbReference type="GO" id="GO:0007004">
    <property type="term" value="P:telomere maintenance via telomerase"/>
    <property type="evidence" value="ECO:0007669"/>
    <property type="project" value="UniProtKB-ARBA"/>
</dbReference>
<feature type="region of interest" description="Disordered" evidence="10">
    <location>
        <begin position="112"/>
        <end position="179"/>
    </location>
</feature>
<evidence type="ECO:0000256" key="8">
    <source>
        <dbReference type="ARBA" id="ARBA00023242"/>
    </source>
</evidence>
<evidence type="ECO:0000256" key="5">
    <source>
        <dbReference type="ARBA" id="ARBA00022771"/>
    </source>
</evidence>
<keyword evidence="8 9" id="KW-0539">Nucleus</keyword>
<dbReference type="EMBL" id="KZ819296">
    <property type="protein sequence ID" value="PWN97099.1"/>
    <property type="molecule type" value="Genomic_DNA"/>
</dbReference>
<dbReference type="Pfam" id="PF01336">
    <property type="entry name" value="tRNA_anti-codon"/>
    <property type="match status" value="1"/>
</dbReference>
<evidence type="ECO:0000259" key="12">
    <source>
        <dbReference type="Pfam" id="PF04057"/>
    </source>
</evidence>
<dbReference type="InterPro" id="IPR031657">
    <property type="entry name" value="REPA_OB_2"/>
</dbReference>
<dbReference type="GO" id="GO:0003677">
    <property type="term" value="F:DNA binding"/>
    <property type="evidence" value="ECO:0007669"/>
    <property type="project" value="UniProtKB-KW"/>
</dbReference>
<comment type="subcellular location">
    <subcellularLocation>
        <location evidence="1 9">Nucleus</location>
    </subcellularLocation>
</comment>
<dbReference type="NCBIfam" id="TIGR00617">
    <property type="entry name" value="rpa1"/>
    <property type="match status" value="1"/>
</dbReference>
<dbReference type="SUPFAM" id="SSF50249">
    <property type="entry name" value="Nucleic acid-binding proteins"/>
    <property type="match status" value="4"/>
</dbReference>
<dbReference type="Proteomes" id="UP000245946">
    <property type="component" value="Unassembled WGS sequence"/>
</dbReference>
<dbReference type="CDD" id="cd04474">
    <property type="entry name" value="RPA1_DBD_A"/>
    <property type="match status" value="1"/>
</dbReference>
<comment type="subunit">
    <text evidence="9">Component of the heterotrimeric canonical replication protein A complex (RPA).</text>
</comment>
<comment type="function">
    <text evidence="9">As part of the replication protein A (RPA/RP-A), a single-stranded DNA-binding heterotrimeric complex, may play an essential role in DNA replication, recombination and repair. Binds and stabilizes single-stranded DNA intermediates, preventing complementary DNA reannealing and recruiting different proteins involved in DNA metabolism.</text>
</comment>
<comment type="similarity">
    <text evidence="2 9">Belongs to the replication factor A protein 1 family.</text>
</comment>
<dbReference type="STRING" id="58919.A0A316Z652"/>
<dbReference type="GeneID" id="37268159"/>